<dbReference type="Gene3D" id="2.40.50.140">
    <property type="entry name" value="Nucleic acid-binding proteins"/>
    <property type="match status" value="1"/>
</dbReference>
<dbReference type="Proteomes" id="UP000184287">
    <property type="component" value="Unassembled WGS sequence"/>
</dbReference>
<sequence length="188" mass="21053">MDYFNALEPFLRTLWFIAIPVSLVFAVQSVMTFMGFDGADGVDTDFDGNIDHPDAPFQLFSFRNLINFLLGLSWTGISFYRLIENKTLLLTLCVIVGVGFVMLFFVIIKQLQKLGEDNTFKIESTLKKKATVYLRIPAERKGTGKIQISINGSFREIDALTDGELIESGSTVIITNIQTQNLVLVAKI</sequence>
<dbReference type="STRING" id="288992.SAMN04488522_105407"/>
<keyword evidence="1" id="KW-0812">Transmembrane</keyword>
<accession>A0A1M5JKZ2</accession>
<proteinExistence type="predicted"/>
<feature type="transmembrane region" description="Helical" evidence="1">
    <location>
        <begin position="89"/>
        <end position="108"/>
    </location>
</feature>
<feature type="transmembrane region" description="Helical" evidence="1">
    <location>
        <begin position="14"/>
        <end position="36"/>
    </location>
</feature>
<reference evidence="3" key="1">
    <citation type="submission" date="2016-11" db="EMBL/GenBank/DDBJ databases">
        <authorList>
            <person name="Varghese N."/>
            <person name="Submissions S."/>
        </authorList>
    </citation>
    <scope>NUCLEOTIDE SEQUENCE [LARGE SCALE GENOMIC DNA]</scope>
    <source>
        <strain evidence="3">DSM 16990</strain>
    </source>
</reference>
<gene>
    <name evidence="2" type="ORF">SAMN04488522_105407</name>
</gene>
<evidence type="ECO:0000313" key="3">
    <source>
        <dbReference type="Proteomes" id="UP000184287"/>
    </source>
</evidence>
<dbReference type="OrthoDB" id="189831at2"/>
<keyword evidence="1" id="KW-1133">Transmembrane helix</keyword>
<keyword evidence="1" id="KW-0472">Membrane</keyword>
<dbReference type="InterPro" id="IPR012340">
    <property type="entry name" value="NA-bd_OB-fold"/>
</dbReference>
<feature type="transmembrane region" description="Helical" evidence="1">
    <location>
        <begin position="65"/>
        <end position="83"/>
    </location>
</feature>
<evidence type="ECO:0008006" key="4">
    <source>
        <dbReference type="Google" id="ProtNLM"/>
    </source>
</evidence>
<dbReference type="EMBL" id="FQUQ01000005">
    <property type="protein sequence ID" value="SHG41244.1"/>
    <property type="molecule type" value="Genomic_DNA"/>
</dbReference>
<evidence type="ECO:0000313" key="2">
    <source>
        <dbReference type="EMBL" id="SHG41244.1"/>
    </source>
</evidence>
<name>A0A1M5JKZ2_9SPHI</name>
<protein>
    <recommendedName>
        <fullName evidence="4">NfeD-like C-terminal, partner-binding</fullName>
    </recommendedName>
</protein>
<dbReference type="RefSeq" id="WP_073235069.1">
    <property type="nucleotide sequence ID" value="NZ_FQUQ01000005.1"/>
</dbReference>
<dbReference type="AlphaFoldDB" id="A0A1M5JKZ2"/>
<keyword evidence="3" id="KW-1185">Reference proteome</keyword>
<organism evidence="2 3">
    <name type="scientific">Pedobacter caeni</name>
    <dbReference type="NCBI Taxonomy" id="288992"/>
    <lineage>
        <taxon>Bacteria</taxon>
        <taxon>Pseudomonadati</taxon>
        <taxon>Bacteroidota</taxon>
        <taxon>Sphingobacteriia</taxon>
        <taxon>Sphingobacteriales</taxon>
        <taxon>Sphingobacteriaceae</taxon>
        <taxon>Pedobacter</taxon>
    </lineage>
</organism>
<evidence type="ECO:0000256" key="1">
    <source>
        <dbReference type="SAM" id="Phobius"/>
    </source>
</evidence>